<feature type="compositionally biased region" description="Low complexity" evidence="2">
    <location>
        <begin position="476"/>
        <end position="490"/>
    </location>
</feature>
<evidence type="ECO:0000259" key="3">
    <source>
        <dbReference type="PROSITE" id="PS50055"/>
    </source>
</evidence>
<dbReference type="AlphaFoldDB" id="A0A0G4N4N8"/>
<dbReference type="InterPro" id="IPR016130">
    <property type="entry name" value="Tyr_Pase_AS"/>
</dbReference>
<reference evidence="5 6" key="1">
    <citation type="submission" date="2015-05" db="EMBL/GenBank/DDBJ databases">
        <authorList>
            <person name="Wang D.B."/>
            <person name="Wang M."/>
        </authorList>
    </citation>
    <scope>NUCLEOTIDE SEQUENCE [LARGE SCALE GENOMIC DNA]</scope>
    <source>
        <strain evidence="5">VL1</strain>
    </source>
</reference>
<dbReference type="InterPro" id="IPR042044">
    <property type="entry name" value="EXOC6PINT-1/Sec15/Tip20_C_dom2"/>
</dbReference>
<dbReference type="InterPro" id="IPR000387">
    <property type="entry name" value="Tyr_Pase_dom"/>
</dbReference>
<accession>A0A0G4N4N8</accession>
<feature type="compositionally biased region" description="Pro residues" evidence="2">
    <location>
        <begin position="138"/>
        <end position="152"/>
    </location>
</feature>
<dbReference type="InterPro" id="IPR000242">
    <property type="entry name" value="PTP_cat"/>
</dbReference>
<organism evidence="5 6">
    <name type="scientific">Verticillium longisporum</name>
    <name type="common">Verticillium dahliae var. longisporum</name>
    <dbReference type="NCBI Taxonomy" id="100787"/>
    <lineage>
        <taxon>Eukaryota</taxon>
        <taxon>Fungi</taxon>
        <taxon>Dikarya</taxon>
        <taxon>Ascomycota</taxon>
        <taxon>Pezizomycotina</taxon>
        <taxon>Sordariomycetes</taxon>
        <taxon>Hypocreomycetidae</taxon>
        <taxon>Glomerellales</taxon>
        <taxon>Plectosphaerellaceae</taxon>
        <taxon>Verticillium</taxon>
    </lineage>
</organism>
<feature type="domain" description="Tyrosine specific protein phosphatases" evidence="4">
    <location>
        <begin position="494"/>
        <end position="524"/>
    </location>
</feature>
<dbReference type="SMART" id="SM00194">
    <property type="entry name" value="PTPc"/>
    <property type="match status" value="1"/>
</dbReference>
<gene>
    <name evidence="5" type="ORF">BN1708_001783</name>
</gene>
<evidence type="ECO:0000313" key="6">
    <source>
        <dbReference type="Proteomes" id="UP000044602"/>
    </source>
</evidence>
<evidence type="ECO:0000256" key="2">
    <source>
        <dbReference type="SAM" id="MobiDB-lite"/>
    </source>
</evidence>
<dbReference type="SMART" id="SM00404">
    <property type="entry name" value="PTPc_motif"/>
    <property type="match status" value="1"/>
</dbReference>
<dbReference type="SUPFAM" id="SSF52799">
    <property type="entry name" value="(Phosphotyrosine protein) phosphatases II"/>
    <property type="match status" value="1"/>
</dbReference>
<evidence type="ECO:0000259" key="4">
    <source>
        <dbReference type="PROSITE" id="PS50056"/>
    </source>
</evidence>
<dbReference type="Gene3D" id="1.20.58.670">
    <property type="entry name" value="Dsl1p vesicle tethering complex, Tip20p subunit, domain D"/>
    <property type="match status" value="1"/>
</dbReference>
<dbReference type="GO" id="GO:0004725">
    <property type="term" value="F:protein tyrosine phosphatase activity"/>
    <property type="evidence" value="ECO:0007669"/>
    <property type="project" value="InterPro"/>
</dbReference>
<dbReference type="InterPro" id="IPR050348">
    <property type="entry name" value="Protein-Tyr_Phosphatase"/>
</dbReference>
<dbReference type="PROSITE" id="PS50055">
    <property type="entry name" value="TYR_PHOSPHATASE_PTP"/>
    <property type="match status" value="1"/>
</dbReference>
<dbReference type="Proteomes" id="UP000044602">
    <property type="component" value="Unassembled WGS sequence"/>
</dbReference>
<dbReference type="GO" id="GO:0006888">
    <property type="term" value="P:endoplasmic reticulum to Golgi vesicle-mediated transport"/>
    <property type="evidence" value="ECO:0007669"/>
    <property type="project" value="InterPro"/>
</dbReference>
<sequence>SILCVSRHSTTSLPPQPCRQRTQVPATPSAATIRRFPRLLLNRRRPGSLCLCLPPTAPITTPRAATMEIPKFRRKPKAPTMATDPKTLTLTVPDAAEPSPTSNAIPLAVSATTPGKQGSFRKSALRHLRSSAKRARSPAPPPPPASSSPPPTLASTRDGLADAMPASPVSLRHRDGLLAESPERSKLRMPSFLDLSQEGIHSKFQDLTWTERNRLHNAMAQEAATNPDSTYRYAVHKQVDMRRGVMDRYCNIKPYNRNRVRLRVPDGTLDYVNASAVVLPSPRRSLGSPAPAPASAPAPAPLRYIAMQGPVENSVDSVWRMVAEQFDSPVVIVQLTTMFENGAIKCYPYFPMSAEDEPWILNEDDAWDDGWGAELRFDSMETLEDGAIELRKLILRVAPPPPSAALAPDAGADADDADIEVTQTASPAPEPTEQVIWHFLYTRWPDFGAPALEDLGSFLTLMRLSRDYNTGGGSSGSSSSNNLSDTDSTSAAPSGPPPRIVHCSAGVGRTGTFITLEHLMRELDAGLLEAYPAAAPDLIHATEQLAALEGTGALETLCKVYGSSDHVVNTLKDWSNEDFFVTLWDELQTRAKPGNESAEIAGDMSYEEVKDRTSTAVGSDNGDGILFDETIAAYALRRKAAQDFLVGALSKSHNDALKAYSTKVQWTTISDNGAEVDPFQLAITAELDEPLRVLRQNLDFLVKALSTAAFRRTWRAALDKLQDFLWGEVLMRQTFTALGAAQFLRDLNAILSLVDRYIPNGVGPLGSLHDALRLLNLPVEPQSAGGVSLKVATDRIFTDNTEAKKMLEALEIDSLTPANARHILQRRLETNE</sequence>
<evidence type="ECO:0000313" key="5">
    <source>
        <dbReference type="EMBL" id="CRK41433.1"/>
    </source>
</evidence>
<dbReference type="PROSITE" id="PS51386">
    <property type="entry name" value="RINT1_TIP20"/>
    <property type="match status" value="1"/>
</dbReference>
<dbReference type="EMBL" id="CVQH01026971">
    <property type="protein sequence ID" value="CRK41433.1"/>
    <property type="molecule type" value="Genomic_DNA"/>
</dbReference>
<dbReference type="Pfam" id="PF00102">
    <property type="entry name" value="Y_phosphatase"/>
    <property type="match status" value="2"/>
</dbReference>
<comment type="similarity">
    <text evidence="1">Belongs to the protein-tyrosine phosphatase family. Non-receptor class subfamily.</text>
</comment>
<dbReference type="PROSITE" id="PS50056">
    <property type="entry name" value="TYR_PHOSPHATASE_2"/>
    <property type="match status" value="1"/>
</dbReference>
<name>A0A0G4N4N8_VERLO</name>
<proteinExistence type="inferred from homology"/>
<dbReference type="GO" id="GO:0006890">
    <property type="term" value="P:retrograde vesicle-mediated transport, Golgi to endoplasmic reticulum"/>
    <property type="evidence" value="ECO:0007669"/>
    <property type="project" value="InterPro"/>
</dbReference>
<dbReference type="InterPro" id="IPR007528">
    <property type="entry name" value="RINT1_Tip20"/>
</dbReference>
<feature type="non-terminal residue" evidence="5">
    <location>
        <position position="1"/>
    </location>
</feature>
<dbReference type="InterPro" id="IPR003595">
    <property type="entry name" value="Tyr_Pase_cat"/>
</dbReference>
<feature type="region of interest" description="Disordered" evidence="2">
    <location>
        <begin position="91"/>
        <end position="174"/>
    </location>
</feature>
<feature type="domain" description="Tyrosine-protein phosphatase" evidence="3">
    <location>
        <begin position="247"/>
        <end position="545"/>
    </location>
</feature>
<dbReference type="PANTHER" id="PTHR19134:SF449">
    <property type="entry name" value="TYROSINE-PROTEIN PHOSPHATASE 1"/>
    <property type="match status" value="1"/>
</dbReference>
<dbReference type="PANTHER" id="PTHR19134">
    <property type="entry name" value="RECEPTOR-TYPE TYROSINE-PROTEIN PHOSPHATASE"/>
    <property type="match status" value="1"/>
</dbReference>
<feature type="compositionally biased region" description="Polar residues" evidence="2">
    <location>
        <begin position="99"/>
        <end position="116"/>
    </location>
</feature>
<dbReference type="PROSITE" id="PS00383">
    <property type="entry name" value="TYR_PHOSPHATASE_1"/>
    <property type="match status" value="1"/>
</dbReference>
<evidence type="ECO:0008006" key="7">
    <source>
        <dbReference type="Google" id="ProtNLM"/>
    </source>
</evidence>
<dbReference type="GO" id="GO:0070939">
    <property type="term" value="C:Dsl1/NZR complex"/>
    <property type="evidence" value="ECO:0007669"/>
    <property type="project" value="InterPro"/>
</dbReference>
<dbReference type="Pfam" id="PF04437">
    <property type="entry name" value="RINT1_TIP1"/>
    <property type="match status" value="1"/>
</dbReference>
<dbReference type="Gene3D" id="3.90.190.10">
    <property type="entry name" value="Protein tyrosine phosphatase superfamily"/>
    <property type="match status" value="1"/>
</dbReference>
<evidence type="ECO:0000256" key="1">
    <source>
        <dbReference type="ARBA" id="ARBA00009649"/>
    </source>
</evidence>
<feature type="compositionally biased region" description="Basic residues" evidence="2">
    <location>
        <begin position="123"/>
        <end position="136"/>
    </location>
</feature>
<keyword evidence="6" id="KW-1185">Reference proteome</keyword>
<dbReference type="PRINTS" id="PR00700">
    <property type="entry name" value="PRTYPHPHTASE"/>
</dbReference>
<dbReference type="STRING" id="100787.A0A0G4N4N8"/>
<feature type="region of interest" description="Disordered" evidence="2">
    <location>
        <begin position="470"/>
        <end position="500"/>
    </location>
</feature>
<protein>
    <recommendedName>
        <fullName evidence="7">Tyrosine specific protein phosphatases domain-containing protein</fullName>
    </recommendedName>
</protein>
<dbReference type="InterPro" id="IPR029021">
    <property type="entry name" value="Prot-tyrosine_phosphatase-like"/>
</dbReference>